<keyword evidence="1" id="KW-0812">Transmembrane</keyword>
<dbReference type="AlphaFoldDB" id="A0A382P0C3"/>
<proteinExistence type="predicted"/>
<keyword evidence="1" id="KW-0472">Membrane</keyword>
<protein>
    <submittedName>
        <fullName evidence="2">Uncharacterized protein</fullName>
    </submittedName>
</protein>
<reference evidence="2" key="1">
    <citation type="submission" date="2018-05" db="EMBL/GenBank/DDBJ databases">
        <authorList>
            <person name="Lanie J.A."/>
            <person name="Ng W.-L."/>
            <person name="Kazmierczak K.M."/>
            <person name="Andrzejewski T.M."/>
            <person name="Davidsen T.M."/>
            <person name="Wayne K.J."/>
            <person name="Tettelin H."/>
            <person name="Glass J.I."/>
            <person name="Rusch D."/>
            <person name="Podicherti R."/>
            <person name="Tsui H.-C.T."/>
            <person name="Winkler M.E."/>
        </authorList>
    </citation>
    <scope>NUCLEOTIDE SEQUENCE</scope>
</reference>
<evidence type="ECO:0000313" key="2">
    <source>
        <dbReference type="EMBL" id="SVC65281.1"/>
    </source>
</evidence>
<feature type="non-terminal residue" evidence="2">
    <location>
        <position position="38"/>
    </location>
</feature>
<evidence type="ECO:0000256" key="1">
    <source>
        <dbReference type="SAM" id="Phobius"/>
    </source>
</evidence>
<name>A0A382P0C3_9ZZZZ</name>
<accession>A0A382P0C3</accession>
<dbReference type="EMBL" id="UINC01103132">
    <property type="protein sequence ID" value="SVC65281.1"/>
    <property type="molecule type" value="Genomic_DNA"/>
</dbReference>
<dbReference type="PROSITE" id="PS51257">
    <property type="entry name" value="PROKAR_LIPOPROTEIN"/>
    <property type="match status" value="1"/>
</dbReference>
<sequence length="38" mass="4229">MENPIMKQPYCNFVVAVLIIASINLFVGCRDQSIESNA</sequence>
<gene>
    <name evidence="2" type="ORF">METZ01_LOCUS318135</name>
</gene>
<keyword evidence="1" id="KW-1133">Transmembrane helix</keyword>
<feature type="transmembrane region" description="Helical" evidence="1">
    <location>
        <begin position="9"/>
        <end position="27"/>
    </location>
</feature>
<organism evidence="2">
    <name type="scientific">marine metagenome</name>
    <dbReference type="NCBI Taxonomy" id="408172"/>
    <lineage>
        <taxon>unclassified sequences</taxon>
        <taxon>metagenomes</taxon>
        <taxon>ecological metagenomes</taxon>
    </lineage>
</organism>